<evidence type="ECO:0000256" key="1">
    <source>
        <dbReference type="SAM" id="Coils"/>
    </source>
</evidence>
<dbReference type="EMBL" id="BRXY01000437">
    <property type="protein sequence ID" value="GMH95062.1"/>
    <property type="molecule type" value="Genomic_DNA"/>
</dbReference>
<feature type="coiled-coil region" evidence="1">
    <location>
        <begin position="23"/>
        <end position="50"/>
    </location>
</feature>
<sequence length="431" mass="47723">MDINILAQSLSQPGDSRAQILKLRLLEELCHNLSAENASLTAEVATLKALKVTQTVAESPPRTESDFSDIELVTPPAKPKKEIIDVDREPPKKKVKVEAFQHPSSASSDEEAGSSSLSNQNISFAVITPKFKGDQPKKSFSDMVDDTGATREAWLWLFIGRVVIEPHPDLPGSYRRLDRGKKFQVLYLNDNSMNGTGRNNSDISSKKLKENISAAISANNENDYKDLRSIGGVEVNTEHVWAYADTQMEMTGTSGSTVKSAVTNWKWTETKSAKYWHVQHSCTITPPAGVSLPIGEYLQVTRQRAIKFSRDLYLTYTVGNEAPVGTKLIVPPKYDGSYLWTNFAGYVQSADALQALKSSLDKKDQSKGENIGNRWSTRLVAQSKWGAMYNGFGGLTPKEYSHVSHRQRTDITQEMACKADSNNSNNTNTTH</sequence>
<evidence type="ECO:0000313" key="4">
    <source>
        <dbReference type="Proteomes" id="UP001165085"/>
    </source>
</evidence>
<evidence type="ECO:0000256" key="2">
    <source>
        <dbReference type="SAM" id="MobiDB-lite"/>
    </source>
</evidence>
<feature type="region of interest" description="Disordered" evidence="2">
    <location>
        <begin position="91"/>
        <end position="117"/>
    </location>
</feature>
<proteinExistence type="predicted"/>
<dbReference type="Proteomes" id="UP001165085">
    <property type="component" value="Unassembled WGS sequence"/>
</dbReference>
<protein>
    <submittedName>
        <fullName evidence="3">Uncharacterized protein</fullName>
    </submittedName>
</protein>
<comment type="caution">
    <text evidence="3">The sequence shown here is derived from an EMBL/GenBank/DDBJ whole genome shotgun (WGS) entry which is preliminary data.</text>
</comment>
<keyword evidence="4" id="KW-1185">Reference proteome</keyword>
<gene>
    <name evidence="3" type="ORF">TrST_g1561</name>
</gene>
<keyword evidence="1" id="KW-0175">Coiled coil</keyword>
<dbReference type="AlphaFoldDB" id="A0A9W7BWL5"/>
<evidence type="ECO:0000313" key="3">
    <source>
        <dbReference type="EMBL" id="GMH95062.1"/>
    </source>
</evidence>
<reference evidence="4" key="1">
    <citation type="journal article" date="2023" name="Commun. Biol.">
        <title>Genome analysis of Parmales, the sister group of diatoms, reveals the evolutionary specialization of diatoms from phago-mixotrophs to photoautotrophs.</title>
        <authorList>
            <person name="Ban H."/>
            <person name="Sato S."/>
            <person name="Yoshikawa S."/>
            <person name="Yamada K."/>
            <person name="Nakamura Y."/>
            <person name="Ichinomiya M."/>
            <person name="Sato N."/>
            <person name="Blanc-Mathieu R."/>
            <person name="Endo H."/>
            <person name="Kuwata A."/>
            <person name="Ogata H."/>
        </authorList>
    </citation>
    <scope>NUCLEOTIDE SEQUENCE [LARGE SCALE GENOMIC DNA]</scope>
    <source>
        <strain evidence="4">NIES 3701</strain>
    </source>
</reference>
<accession>A0A9W7BWL5</accession>
<name>A0A9W7BWL5_9STRA</name>
<organism evidence="3 4">
    <name type="scientific">Triparma strigata</name>
    <dbReference type="NCBI Taxonomy" id="1606541"/>
    <lineage>
        <taxon>Eukaryota</taxon>
        <taxon>Sar</taxon>
        <taxon>Stramenopiles</taxon>
        <taxon>Ochrophyta</taxon>
        <taxon>Bolidophyceae</taxon>
        <taxon>Parmales</taxon>
        <taxon>Triparmaceae</taxon>
        <taxon>Triparma</taxon>
    </lineage>
</organism>